<dbReference type="Pfam" id="PF00027">
    <property type="entry name" value="cNMP_binding"/>
    <property type="match status" value="1"/>
</dbReference>
<dbReference type="Gene3D" id="2.60.120.10">
    <property type="entry name" value="Jelly Rolls"/>
    <property type="match status" value="1"/>
</dbReference>
<dbReference type="InterPro" id="IPR018490">
    <property type="entry name" value="cNMP-bd_dom_sf"/>
</dbReference>
<evidence type="ECO:0000313" key="6">
    <source>
        <dbReference type="EMBL" id="VAW50621.1"/>
    </source>
</evidence>
<dbReference type="PANTHER" id="PTHR24567:SF75">
    <property type="entry name" value="FUMARATE AND NITRATE REDUCTION REGULATORY PROTEIN"/>
    <property type="match status" value="1"/>
</dbReference>
<dbReference type="FunFam" id="1.10.10.10:FF:000028">
    <property type="entry name" value="Fumarate/nitrate reduction transcriptional regulator Fnr"/>
    <property type="match status" value="1"/>
</dbReference>
<dbReference type="PRINTS" id="PR00034">
    <property type="entry name" value="HTHCRP"/>
</dbReference>
<dbReference type="Gene3D" id="1.10.10.10">
    <property type="entry name" value="Winged helix-like DNA-binding domain superfamily/Winged helix DNA-binding domain"/>
    <property type="match status" value="1"/>
</dbReference>
<dbReference type="NCBIfam" id="NF008365">
    <property type="entry name" value="PRK11161.1"/>
    <property type="match status" value="1"/>
</dbReference>
<dbReference type="GO" id="GO:0005829">
    <property type="term" value="C:cytosol"/>
    <property type="evidence" value="ECO:0007669"/>
    <property type="project" value="TreeGrafter"/>
</dbReference>
<dbReference type="AlphaFoldDB" id="A0A3B0W5R9"/>
<protein>
    <submittedName>
        <fullName evidence="6">Fumarate and nitrate reduction regulatory protein</fullName>
    </submittedName>
</protein>
<evidence type="ECO:0000259" key="5">
    <source>
        <dbReference type="PROSITE" id="PS51063"/>
    </source>
</evidence>
<gene>
    <name evidence="6" type="ORF">MNBD_GAMMA05-2551</name>
</gene>
<dbReference type="InterPro" id="IPR000595">
    <property type="entry name" value="cNMP-bd_dom"/>
</dbReference>
<organism evidence="6">
    <name type="scientific">hydrothermal vent metagenome</name>
    <dbReference type="NCBI Taxonomy" id="652676"/>
    <lineage>
        <taxon>unclassified sequences</taxon>
        <taxon>metagenomes</taxon>
        <taxon>ecological metagenomes</taxon>
    </lineage>
</organism>
<dbReference type="CDD" id="cd00092">
    <property type="entry name" value="HTH_CRP"/>
    <property type="match status" value="1"/>
</dbReference>
<evidence type="ECO:0000259" key="4">
    <source>
        <dbReference type="PROSITE" id="PS50042"/>
    </source>
</evidence>
<dbReference type="GO" id="GO:0003700">
    <property type="term" value="F:DNA-binding transcription factor activity"/>
    <property type="evidence" value="ECO:0007669"/>
    <property type="project" value="TreeGrafter"/>
</dbReference>
<dbReference type="SMART" id="SM00419">
    <property type="entry name" value="HTH_CRP"/>
    <property type="match status" value="1"/>
</dbReference>
<dbReference type="EMBL" id="UOFE01000006">
    <property type="protein sequence ID" value="VAW50621.1"/>
    <property type="molecule type" value="Genomic_DNA"/>
</dbReference>
<dbReference type="SUPFAM" id="SSF51206">
    <property type="entry name" value="cAMP-binding domain-like"/>
    <property type="match status" value="1"/>
</dbReference>
<name>A0A3B0W5R9_9ZZZZ</name>
<dbReference type="InterPro" id="IPR012318">
    <property type="entry name" value="HTH_CRP"/>
</dbReference>
<feature type="domain" description="Cyclic nucleotide-binding" evidence="4">
    <location>
        <begin position="26"/>
        <end position="96"/>
    </location>
</feature>
<dbReference type="Pfam" id="PF13545">
    <property type="entry name" value="HTH_Crp_2"/>
    <property type="match status" value="1"/>
</dbReference>
<accession>A0A3B0W5R9</accession>
<sequence length="246" mass="27699">MSSLKAFDINHLKVSCTKCNLRELCFPHGMDKDAMSNLDAVVNQPKPVHKNEYLYRDGDEAKALYAVRSGCVKTMAESSNGEEQIVGFHMPGELFGLDGFGEGVHTCNAVALETSSVCELPLNKLETLCHDVPGLQKQMRRIMGKEVSSDHRLLLLLGKMASDERLASFLLSFSSRMQERHWKEDEFNLMMPRQDIANYLGLAVETVSRLFASFQNEGLIEVDRRHITILNMNRLKGMVGECESKQ</sequence>
<dbReference type="SMART" id="SM00100">
    <property type="entry name" value="cNMP"/>
    <property type="match status" value="1"/>
</dbReference>
<keyword evidence="1" id="KW-0805">Transcription regulation</keyword>
<dbReference type="CDD" id="cd00038">
    <property type="entry name" value="CAP_ED"/>
    <property type="match status" value="1"/>
</dbReference>
<keyword evidence="3" id="KW-0804">Transcription</keyword>
<dbReference type="InterPro" id="IPR050397">
    <property type="entry name" value="Env_Response_Regulators"/>
</dbReference>
<dbReference type="PANTHER" id="PTHR24567">
    <property type="entry name" value="CRP FAMILY TRANSCRIPTIONAL REGULATORY PROTEIN"/>
    <property type="match status" value="1"/>
</dbReference>
<dbReference type="PROSITE" id="PS51063">
    <property type="entry name" value="HTH_CRP_2"/>
    <property type="match status" value="1"/>
</dbReference>
<evidence type="ECO:0000256" key="2">
    <source>
        <dbReference type="ARBA" id="ARBA00023125"/>
    </source>
</evidence>
<dbReference type="PROSITE" id="PS50042">
    <property type="entry name" value="CNMP_BINDING_3"/>
    <property type="match status" value="1"/>
</dbReference>
<proteinExistence type="predicted"/>
<evidence type="ECO:0000256" key="1">
    <source>
        <dbReference type="ARBA" id="ARBA00023015"/>
    </source>
</evidence>
<dbReference type="SUPFAM" id="SSF46785">
    <property type="entry name" value="Winged helix' DNA-binding domain"/>
    <property type="match status" value="1"/>
</dbReference>
<dbReference type="InterPro" id="IPR014710">
    <property type="entry name" value="RmlC-like_jellyroll"/>
</dbReference>
<evidence type="ECO:0000256" key="3">
    <source>
        <dbReference type="ARBA" id="ARBA00023163"/>
    </source>
</evidence>
<feature type="domain" description="HTH crp-type" evidence="5">
    <location>
        <begin position="160"/>
        <end position="233"/>
    </location>
</feature>
<dbReference type="InterPro" id="IPR036388">
    <property type="entry name" value="WH-like_DNA-bd_sf"/>
</dbReference>
<dbReference type="InterPro" id="IPR036390">
    <property type="entry name" value="WH_DNA-bd_sf"/>
</dbReference>
<reference evidence="6" key="1">
    <citation type="submission" date="2018-06" db="EMBL/GenBank/DDBJ databases">
        <authorList>
            <person name="Zhirakovskaya E."/>
        </authorList>
    </citation>
    <scope>NUCLEOTIDE SEQUENCE</scope>
</reference>
<keyword evidence="2" id="KW-0238">DNA-binding</keyword>
<dbReference type="GO" id="GO:0003677">
    <property type="term" value="F:DNA binding"/>
    <property type="evidence" value="ECO:0007669"/>
    <property type="project" value="UniProtKB-KW"/>
</dbReference>